<evidence type="ECO:0000313" key="14">
    <source>
        <dbReference type="EMBL" id="WDD99357.1"/>
    </source>
</evidence>
<keyword evidence="4" id="KW-0145">Chemotaxis</keyword>
<dbReference type="InterPro" id="IPR003660">
    <property type="entry name" value="HAMP_dom"/>
</dbReference>
<evidence type="ECO:0000256" key="5">
    <source>
        <dbReference type="ARBA" id="ARBA00022692"/>
    </source>
</evidence>
<evidence type="ECO:0000256" key="8">
    <source>
        <dbReference type="ARBA" id="ARBA00023224"/>
    </source>
</evidence>
<proteinExistence type="inferred from homology"/>
<dbReference type="CDD" id="cd06225">
    <property type="entry name" value="HAMP"/>
    <property type="match status" value="1"/>
</dbReference>
<evidence type="ECO:0000256" key="3">
    <source>
        <dbReference type="ARBA" id="ARBA00022481"/>
    </source>
</evidence>
<name>A0AAE9YRH2_9GAMM</name>
<dbReference type="PROSITE" id="PS50111">
    <property type="entry name" value="CHEMOTAXIS_TRANSDUC_2"/>
    <property type="match status" value="1"/>
</dbReference>
<evidence type="ECO:0000256" key="6">
    <source>
        <dbReference type="ARBA" id="ARBA00022989"/>
    </source>
</evidence>
<dbReference type="CDD" id="cd12912">
    <property type="entry name" value="PDC2_MCP_like"/>
    <property type="match status" value="1"/>
</dbReference>
<keyword evidence="6 11" id="KW-1133">Transmembrane helix</keyword>
<dbReference type="Pfam" id="PF00672">
    <property type="entry name" value="HAMP"/>
    <property type="match status" value="1"/>
</dbReference>
<gene>
    <name evidence="14" type="ORF">SG35_001305</name>
</gene>
<keyword evidence="7 11" id="KW-0472">Membrane</keyword>
<feature type="domain" description="Methyl-accepting transducer" evidence="12">
    <location>
        <begin position="365"/>
        <end position="601"/>
    </location>
</feature>
<dbReference type="Pfam" id="PF17201">
    <property type="entry name" value="Cache_3-Cache_2"/>
    <property type="match status" value="1"/>
</dbReference>
<evidence type="ECO:0000259" key="12">
    <source>
        <dbReference type="PROSITE" id="PS50111"/>
    </source>
</evidence>
<dbReference type="GO" id="GO:0006935">
    <property type="term" value="P:chemotaxis"/>
    <property type="evidence" value="ECO:0007669"/>
    <property type="project" value="UniProtKB-KW"/>
</dbReference>
<dbReference type="CDD" id="cd11386">
    <property type="entry name" value="MCP_signal"/>
    <property type="match status" value="1"/>
</dbReference>
<evidence type="ECO:0000259" key="13">
    <source>
        <dbReference type="PROSITE" id="PS50885"/>
    </source>
</evidence>
<evidence type="ECO:0000256" key="10">
    <source>
        <dbReference type="PROSITE-ProRule" id="PRU00284"/>
    </source>
</evidence>
<evidence type="ECO:0000256" key="1">
    <source>
        <dbReference type="ARBA" id="ARBA00004651"/>
    </source>
</evidence>
<dbReference type="AlphaFoldDB" id="A0AAE9YRH2"/>
<dbReference type="GO" id="GO:0004888">
    <property type="term" value="F:transmembrane signaling receptor activity"/>
    <property type="evidence" value="ECO:0007669"/>
    <property type="project" value="InterPro"/>
</dbReference>
<dbReference type="RefSeq" id="WP_044833692.1">
    <property type="nucleotide sequence ID" value="NZ_CP059735.1"/>
</dbReference>
<dbReference type="GO" id="GO:0007165">
    <property type="term" value="P:signal transduction"/>
    <property type="evidence" value="ECO:0007669"/>
    <property type="project" value="UniProtKB-KW"/>
</dbReference>
<dbReference type="Gene3D" id="1.10.287.950">
    <property type="entry name" value="Methyl-accepting chemotaxis protein"/>
    <property type="match status" value="1"/>
</dbReference>
<sequence length="638" mass="69823">MQFANLSIKLKFSLTILIAVLLTSSLVGYMGHQDAKDMLIDSMEHKELPNILKRIRNQVDKEISLMQATVNQIGDDLFIHELLDQGKLKENEDLLVRHLDKIKNQHKLINASFADKQTDRYWNDKGFLRVLSSPVDDWYFAFVASGNASSKSLFTEDGITKLFVNFQQVNGRGLAGVGKPVTEVVELLNRNKIEQSGFVFLTDSQGVVKIHKDSSKLDKADIKKLYGSDVNRKLINKKEFTLVEAEVAGEDVILASSYIESADWYVVAEVPKNEVFAKIDSAANTAILTILLALAGFGALGFFLAGTMTKPIDLLAKEFTRLGQADGDLSVRLNTQKSPELQRLEQGFNNFVEKISDTVEQLATTSKALRAEARAVSESAEKSLTSGQTQSGKTTELATAIHQMSVAISEVANNASQASTTADTLDNTIQHGRTVVDDTRGSILELSEEMSSASLVVKDVADKTESIGSVLDVIRSISEQTNLLALNAAIEAARAGEQGRGFAVVADEVRVLAQRTSDSTNEIQENINQLRSEATKAVTAMKNSEVKSHSGAESAEKSQQTLVNIVENVTQMRDLNIQVATATEQQAAVSNDINRNITDIQDQTNLNLAESDNMAQVSLRISELAMQLDQLVHSFGKK</sequence>
<dbReference type="PANTHER" id="PTHR32089:SF39">
    <property type="entry name" value="METHYL-ACCEPTING CHEMOTAXIS PROTEIN HLYB"/>
    <property type="match status" value="1"/>
</dbReference>
<keyword evidence="8 10" id="KW-0807">Transducer</keyword>
<dbReference type="PANTHER" id="PTHR32089">
    <property type="entry name" value="METHYL-ACCEPTING CHEMOTAXIS PROTEIN MCPB"/>
    <property type="match status" value="1"/>
</dbReference>
<dbReference type="SUPFAM" id="SSF58104">
    <property type="entry name" value="Methyl-accepting chemotaxis protein (MCP) signaling domain"/>
    <property type="match status" value="1"/>
</dbReference>
<dbReference type="SMART" id="SM00304">
    <property type="entry name" value="HAMP"/>
    <property type="match status" value="1"/>
</dbReference>
<evidence type="ECO:0000256" key="9">
    <source>
        <dbReference type="ARBA" id="ARBA00029447"/>
    </source>
</evidence>
<evidence type="ECO:0000313" key="15">
    <source>
        <dbReference type="Proteomes" id="UP000032568"/>
    </source>
</evidence>
<dbReference type="Pfam" id="PF00015">
    <property type="entry name" value="MCPsignal"/>
    <property type="match status" value="1"/>
</dbReference>
<dbReference type="SMART" id="SM00283">
    <property type="entry name" value="MA"/>
    <property type="match status" value="1"/>
</dbReference>
<organism evidence="14 15">
    <name type="scientific">Thalassomonas actiniarum</name>
    <dbReference type="NCBI Taxonomy" id="485447"/>
    <lineage>
        <taxon>Bacteria</taxon>
        <taxon>Pseudomonadati</taxon>
        <taxon>Pseudomonadota</taxon>
        <taxon>Gammaproteobacteria</taxon>
        <taxon>Alteromonadales</taxon>
        <taxon>Colwelliaceae</taxon>
        <taxon>Thalassomonas</taxon>
    </lineage>
</organism>
<dbReference type="Proteomes" id="UP000032568">
    <property type="component" value="Chromosome"/>
</dbReference>
<feature type="domain" description="HAMP" evidence="13">
    <location>
        <begin position="306"/>
        <end position="360"/>
    </location>
</feature>
<dbReference type="PROSITE" id="PS50885">
    <property type="entry name" value="HAMP"/>
    <property type="match status" value="1"/>
</dbReference>
<comment type="similarity">
    <text evidence="9">Belongs to the methyl-accepting chemotaxis (MCP) protein family.</text>
</comment>
<dbReference type="InterPro" id="IPR033462">
    <property type="entry name" value="Cache_3-Cache_2"/>
</dbReference>
<dbReference type="InterPro" id="IPR004089">
    <property type="entry name" value="MCPsignal_dom"/>
</dbReference>
<dbReference type="EMBL" id="CP059735">
    <property type="protein sequence ID" value="WDD99357.1"/>
    <property type="molecule type" value="Genomic_DNA"/>
</dbReference>
<reference evidence="14 15" key="1">
    <citation type="journal article" date="2015" name="Genome Announc.">
        <title>Draft Genome Sequences of Marine Isolates of Thalassomonas viridans and Thalassomonas actiniarum.</title>
        <authorList>
            <person name="Olonade I."/>
            <person name="van Zyl L.J."/>
            <person name="Trindade M."/>
        </authorList>
    </citation>
    <scope>NUCLEOTIDE SEQUENCE [LARGE SCALE GENOMIC DNA]</scope>
    <source>
        <strain evidence="14 15">A5K-106</strain>
    </source>
</reference>
<keyword evidence="3" id="KW-0488">Methylation</keyword>
<dbReference type="Gene3D" id="3.30.450.20">
    <property type="entry name" value="PAS domain"/>
    <property type="match status" value="1"/>
</dbReference>
<feature type="transmembrane region" description="Helical" evidence="11">
    <location>
        <begin position="286"/>
        <end position="305"/>
    </location>
</feature>
<dbReference type="PRINTS" id="PR00260">
    <property type="entry name" value="CHEMTRNSDUCR"/>
</dbReference>
<keyword evidence="15" id="KW-1185">Reference proteome</keyword>
<reference evidence="14 15" key="2">
    <citation type="journal article" date="2022" name="Mar. Drugs">
        <title>Bioassay-Guided Fractionation Leads to the Detection of Cholic Acid Generated by the Rare Thalassomonas sp.</title>
        <authorList>
            <person name="Pheiffer F."/>
            <person name="Schneider Y.K."/>
            <person name="Hansen E.H."/>
            <person name="Andersen J.H."/>
            <person name="Isaksson J."/>
            <person name="Busche T."/>
            <person name="R C."/>
            <person name="Kalinowski J."/>
            <person name="Zyl L.V."/>
            <person name="Trindade M."/>
        </authorList>
    </citation>
    <scope>NUCLEOTIDE SEQUENCE [LARGE SCALE GENOMIC DNA]</scope>
    <source>
        <strain evidence="14 15">A5K-106</strain>
    </source>
</reference>
<evidence type="ECO:0000256" key="7">
    <source>
        <dbReference type="ARBA" id="ARBA00023136"/>
    </source>
</evidence>
<protein>
    <submittedName>
        <fullName evidence="14">Methyl-accepting chemotaxis protein</fullName>
    </submittedName>
</protein>
<evidence type="ECO:0000256" key="4">
    <source>
        <dbReference type="ARBA" id="ARBA00022500"/>
    </source>
</evidence>
<evidence type="ECO:0000256" key="11">
    <source>
        <dbReference type="SAM" id="Phobius"/>
    </source>
</evidence>
<keyword evidence="5 11" id="KW-0812">Transmembrane</keyword>
<accession>A0AAE9YRH2</accession>
<comment type="subcellular location">
    <subcellularLocation>
        <location evidence="1">Cell membrane</location>
        <topology evidence="1">Multi-pass membrane protein</topology>
    </subcellularLocation>
</comment>
<keyword evidence="2" id="KW-1003">Cell membrane</keyword>
<evidence type="ECO:0000256" key="2">
    <source>
        <dbReference type="ARBA" id="ARBA00022475"/>
    </source>
</evidence>
<dbReference type="InterPro" id="IPR004090">
    <property type="entry name" value="Chemotax_Me-accpt_rcpt"/>
</dbReference>
<feature type="transmembrane region" description="Helical" evidence="11">
    <location>
        <begin position="12"/>
        <end position="31"/>
    </location>
</feature>
<dbReference type="GO" id="GO:0005886">
    <property type="term" value="C:plasma membrane"/>
    <property type="evidence" value="ECO:0007669"/>
    <property type="project" value="UniProtKB-SubCell"/>
</dbReference>
<dbReference type="KEGG" id="tact:SG35_001305"/>
<dbReference type="FunFam" id="1.10.287.950:FF:000001">
    <property type="entry name" value="Methyl-accepting chemotaxis sensory transducer"/>
    <property type="match status" value="1"/>
</dbReference>